<dbReference type="AlphaFoldDB" id="A0A519B9P3"/>
<proteinExistence type="predicted"/>
<evidence type="ECO:0000313" key="1">
    <source>
        <dbReference type="EMBL" id="RZD13995.1"/>
    </source>
</evidence>
<reference evidence="1 2" key="1">
    <citation type="submission" date="2019-01" db="EMBL/GenBank/DDBJ databases">
        <title>Insights into ecological role of a new deltaproteobacterial order Candidatus Sinidesulfobacterales (Sva0485) by metagenomics and metatranscriptomics.</title>
        <authorList>
            <person name="Tan S."/>
            <person name="Liu J."/>
            <person name="Fang Y."/>
            <person name="Hedlund B.P."/>
            <person name="Lian Z.H."/>
            <person name="Huang L.Y."/>
            <person name="Li J.T."/>
            <person name="Huang L.N."/>
            <person name="Li W.J."/>
            <person name="Jiang H.C."/>
            <person name="Dong H.L."/>
            <person name="Shu W.S."/>
        </authorList>
    </citation>
    <scope>NUCLEOTIDE SEQUENCE [LARGE SCALE GENOMIC DNA]</scope>
    <source>
        <strain evidence="1">AP3</strain>
    </source>
</reference>
<protein>
    <recommendedName>
        <fullName evidence="3">Core-binding (CB) domain-containing protein</fullName>
    </recommendedName>
</protein>
<accession>A0A519B9P3</accession>
<organism evidence="1 2">
    <name type="scientific">Candidatus Acidulodesulfobacterium ferriphilum</name>
    <dbReference type="NCBI Taxonomy" id="2597223"/>
    <lineage>
        <taxon>Bacteria</taxon>
        <taxon>Deltaproteobacteria</taxon>
        <taxon>Candidatus Acidulodesulfobacterales</taxon>
        <taxon>Candidatus Acidulodesulfobacterium</taxon>
    </lineage>
</organism>
<name>A0A519B9P3_9DELT</name>
<gene>
    <name evidence="1" type="ORF">EVJ47_07075</name>
</gene>
<evidence type="ECO:0000313" key="2">
    <source>
        <dbReference type="Proteomes" id="UP000320813"/>
    </source>
</evidence>
<sequence length="175" mass="19575">MSIKNESKISFLAKEISEFIKRGSSTAEKLSATLREIKSQTGIKSLKDLEQPHIVNMITALKNNVSSGNMSLSNANSYISSINNIVKYIDRDDLHVIKASDFGLSRNISEKDGINKENSRESAAAFKTWLDQKYAQTNDLRYASLKHAVNIQSVNLRLRESLQIKLLNKDLSGNT</sequence>
<dbReference type="Proteomes" id="UP000320813">
    <property type="component" value="Unassembled WGS sequence"/>
</dbReference>
<dbReference type="EMBL" id="SGBD01000004">
    <property type="protein sequence ID" value="RZD13995.1"/>
    <property type="molecule type" value="Genomic_DNA"/>
</dbReference>
<comment type="caution">
    <text evidence="1">The sequence shown here is derived from an EMBL/GenBank/DDBJ whole genome shotgun (WGS) entry which is preliminary data.</text>
</comment>
<evidence type="ECO:0008006" key="3">
    <source>
        <dbReference type="Google" id="ProtNLM"/>
    </source>
</evidence>